<reference evidence="3" key="1">
    <citation type="submission" date="2020-12" db="UniProtKB">
        <authorList>
            <consortium name="WormBaseParasite"/>
        </authorList>
    </citation>
    <scope>IDENTIFICATION</scope>
    <source>
        <strain evidence="3">MHco3</strain>
    </source>
</reference>
<dbReference type="WBParaSite" id="HCON_00049870-00001">
    <property type="protein sequence ID" value="HCON_00049870-00001"/>
    <property type="gene ID" value="HCON_00049870"/>
</dbReference>
<keyword evidence="2" id="KW-1185">Reference proteome</keyword>
<evidence type="ECO:0000256" key="1">
    <source>
        <dbReference type="SAM" id="MobiDB-lite"/>
    </source>
</evidence>
<proteinExistence type="predicted"/>
<protein>
    <submittedName>
        <fullName evidence="3">Efflux RND transporter periplasmic adaptor subunit</fullName>
    </submittedName>
</protein>
<evidence type="ECO:0000313" key="2">
    <source>
        <dbReference type="Proteomes" id="UP000025227"/>
    </source>
</evidence>
<feature type="compositionally biased region" description="Polar residues" evidence="1">
    <location>
        <begin position="75"/>
        <end position="90"/>
    </location>
</feature>
<organism evidence="2 3">
    <name type="scientific">Haemonchus contortus</name>
    <name type="common">Barber pole worm</name>
    <dbReference type="NCBI Taxonomy" id="6289"/>
    <lineage>
        <taxon>Eukaryota</taxon>
        <taxon>Metazoa</taxon>
        <taxon>Ecdysozoa</taxon>
        <taxon>Nematoda</taxon>
        <taxon>Chromadorea</taxon>
        <taxon>Rhabditida</taxon>
        <taxon>Rhabditina</taxon>
        <taxon>Rhabditomorpha</taxon>
        <taxon>Strongyloidea</taxon>
        <taxon>Trichostrongylidae</taxon>
        <taxon>Haemonchus</taxon>
    </lineage>
</organism>
<sequence length="90" mass="10101">MTDEPQEDAMYVQVEGAQDEHEVEKTVARIPTALVEGKPGDSKATDRVYTVSAEDAFDMQPIGGRLDNLRRTSETKSITSSQSFYRYQRA</sequence>
<accession>A0A7I4Y3Y4</accession>
<name>A0A7I4Y3Y4_HAECO</name>
<dbReference type="AlphaFoldDB" id="A0A7I4Y3Y4"/>
<dbReference type="Proteomes" id="UP000025227">
    <property type="component" value="Unplaced"/>
</dbReference>
<evidence type="ECO:0000313" key="3">
    <source>
        <dbReference type="WBParaSite" id="HCON_00049870-00001"/>
    </source>
</evidence>
<feature type="region of interest" description="Disordered" evidence="1">
    <location>
        <begin position="69"/>
        <end position="90"/>
    </location>
</feature>